<feature type="compositionally biased region" description="Basic and acidic residues" evidence="1">
    <location>
        <begin position="123"/>
        <end position="140"/>
    </location>
</feature>
<organism evidence="2 3">
    <name type="scientific">Tropilaelaps mercedesae</name>
    <dbReference type="NCBI Taxonomy" id="418985"/>
    <lineage>
        <taxon>Eukaryota</taxon>
        <taxon>Metazoa</taxon>
        <taxon>Ecdysozoa</taxon>
        <taxon>Arthropoda</taxon>
        <taxon>Chelicerata</taxon>
        <taxon>Arachnida</taxon>
        <taxon>Acari</taxon>
        <taxon>Parasitiformes</taxon>
        <taxon>Mesostigmata</taxon>
        <taxon>Gamasina</taxon>
        <taxon>Dermanyssoidea</taxon>
        <taxon>Laelapidae</taxon>
        <taxon>Tropilaelaps</taxon>
    </lineage>
</organism>
<evidence type="ECO:0000313" key="3">
    <source>
        <dbReference type="Proteomes" id="UP000192247"/>
    </source>
</evidence>
<protein>
    <submittedName>
        <fullName evidence="2">Uncharacterized protein</fullName>
    </submittedName>
</protein>
<comment type="caution">
    <text evidence="2">The sequence shown here is derived from an EMBL/GenBank/DDBJ whole genome shotgun (WGS) entry which is preliminary data.</text>
</comment>
<dbReference type="InParanoid" id="A0A1V9X6N6"/>
<proteinExistence type="predicted"/>
<feature type="compositionally biased region" description="Low complexity" evidence="1">
    <location>
        <begin position="1"/>
        <end position="19"/>
    </location>
</feature>
<keyword evidence="3" id="KW-1185">Reference proteome</keyword>
<sequence length="147" mass="16191">MRRTPTSSPSACASSGGEEPSPAARQVAPVGGPGRPGRRIEIPKALVPVRRAMVGEGTSLDDDFTEEERTAKRTQIAVHQSRGPRTSVLLPMKVAWDKMSELLMEEIYTFLSSSSDGRSADFNNDRGDENQLRRAPDEIGRYPYLQM</sequence>
<evidence type="ECO:0000313" key="2">
    <source>
        <dbReference type="EMBL" id="OQR69068.1"/>
    </source>
</evidence>
<dbReference type="AlphaFoldDB" id="A0A1V9X6N6"/>
<feature type="region of interest" description="Disordered" evidence="1">
    <location>
        <begin position="114"/>
        <end position="147"/>
    </location>
</feature>
<gene>
    <name evidence="2" type="ORF">BIW11_04442</name>
</gene>
<name>A0A1V9X6N6_9ACAR</name>
<reference evidence="2 3" key="1">
    <citation type="journal article" date="2017" name="Gigascience">
        <title>Draft genome of the honey bee ectoparasitic mite, Tropilaelaps mercedesae, is shaped by the parasitic life history.</title>
        <authorList>
            <person name="Dong X."/>
            <person name="Armstrong S.D."/>
            <person name="Xia D."/>
            <person name="Makepeace B.L."/>
            <person name="Darby A.C."/>
            <person name="Kadowaki T."/>
        </authorList>
    </citation>
    <scope>NUCLEOTIDE SEQUENCE [LARGE SCALE GENOMIC DNA]</scope>
    <source>
        <strain evidence="2">Wuxi-XJTLU</strain>
    </source>
</reference>
<dbReference type="Proteomes" id="UP000192247">
    <property type="component" value="Unassembled WGS sequence"/>
</dbReference>
<evidence type="ECO:0000256" key="1">
    <source>
        <dbReference type="SAM" id="MobiDB-lite"/>
    </source>
</evidence>
<dbReference type="EMBL" id="MNPL01022176">
    <property type="protein sequence ID" value="OQR69068.1"/>
    <property type="molecule type" value="Genomic_DNA"/>
</dbReference>
<accession>A0A1V9X6N6</accession>
<feature type="region of interest" description="Disordered" evidence="1">
    <location>
        <begin position="57"/>
        <end position="83"/>
    </location>
</feature>
<feature type="region of interest" description="Disordered" evidence="1">
    <location>
        <begin position="1"/>
        <end position="42"/>
    </location>
</feature>